<dbReference type="HOGENOM" id="CLU_146735_3_0_10"/>
<sequence length="102" mass="12137">MIIFNITVIVEDTVHDDFFHFLHNEYVPTVQNSEKFQEVKTYRLTEPVNEGITYCVQCFAKSREELDNFRDQKFIELSQALLQKFPDKAFFFTSVLEYSNPL</sequence>
<protein>
    <recommendedName>
        <fullName evidence="3">DUF4286 domain-containing protein</fullName>
    </recommendedName>
</protein>
<name>F0S5I6_PSESL</name>
<dbReference type="OrthoDB" id="1121837at2"/>
<evidence type="ECO:0008006" key="3">
    <source>
        <dbReference type="Google" id="ProtNLM"/>
    </source>
</evidence>
<dbReference type="Pfam" id="PF14114">
    <property type="entry name" value="DUF4286"/>
    <property type="match status" value="1"/>
</dbReference>
<evidence type="ECO:0000313" key="1">
    <source>
        <dbReference type="EMBL" id="ADY53150.1"/>
    </source>
</evidence>
<reference evidence="1 2" key="1">
    <citation type="journal article" date="2011" name="Stand. Genomic Sci.">
        <title>Complete genome sequence of the gliding, heparinolytic Pedobacter saltans type strain (113).</title>
        <authorList>
            <person name="Liolios K."/>
            <person name="Sikorski J."/>
            <person name="Lu M."/>
            <person name="Nolan M."/>
            <person name="Lapidus A."/>
            <person name="Lucas S."/>
            <person name="Hammon N."/>
            <person name="Deshpande S."/>
            <person name="Cheng J.F."/>
            <person name="Tapia R."/>
            <person name="Han C."/>
            <person name="Goodwin L."/>
            <person name="Pitluck S."/>
            <person name="Huntemann M."/>
            <person name="Ivanova N."/>
            <person name="Pagani I."/>
            <person name="Mavromatis K."/>
            <person name="Ovchinikova G."/>
            <person name="Pati A."/>
            <person name="Chen A."/>
            <person name="Palaniappan K."/>
            <person name="Land M."/>
            <person name="Hauser L."/>
            <person name="Brambilla E.M."/>
            <person name="Kotsyurbenko O."/>
            <person name="Rohde M."/>
            <person name="Tindall B.J."/>
            <person name="Abt B."/>
            <person name="Goker M."/>
            <person name="Detter J.C."/>
            <person name="Woyke T."/>
            <person name="Bristow J."/>
            <person name="Eisen J.A."/>
            <person name="Markowitz V."/>
            <person name="Hugenholtz P."/>
            <person name="Klenk H.P."/>
            <person name="Kyrpides N.C."/>
        </authorList>
    </citation>
    <scope>NUCLEOTIDE SEQUENCE [LARGE SCALE GENOMIC DNA]</scope>
    <source>
        <strain evidence="2">ATCC 51119 / DSM 12145 / JCM 21818 / LMG 10337 / NBRC 100064 / NCIMB 13643</strain>
    </source>
</reference>
<gene>
    <name evidence="1" type="ordered locus">Pedsa_2608</name>
</gene>
<proteinExistence type="predicted"/>
<dbReference type="InterPro" id="IPR025563">
    <property type="entry name" value="DUF4286"/>
</dbReference>
<dbReference type="AlphaFoldDB" id="F0S5I6"/>
<organism evidence="1 2">
    <name type="scientific">Pseudopedobacter saltans (strain ATCC 51119 / DSM 12145 / JCM 21818 / CCUG 39354 / LMG 10337 / NBRC 100064 / NCIMB 13643)</name>
    <name type="common">Pedobacter saltans</name>
    <dbReference type="NCBI Taxonomy" id="762903"/>
    <lineage>
        <taxon>Bacteria</taxon>
        <taxon>Pseudomonadati</taxon>
        <taxon>Bacteroidota</taxon>
        <taxon>Sphingobacteriia</taxon>
        <taxon>Sphingobacteriales</taxon>
        <taxon>Sphingobacteriaceae</taxon>
        <taxon>Pseudopedobacter</taxon>
    </lineage>
</organism>
<evidence type="ECO:0000313" key="2">
    <source>
        <dbReference type="Proteomes" id="UP000000310"/>
    </source>
</evidence>
<dbReference type="EMBL" id="CP002545">
    <property type="protein sequence ID" value="ADY53150.1"/>
    <property type="molecule type" value="Genomic_DNA"/>
</dbReference>
<reference evidence="2" key="2">
    <citation type="submission" date="2011-02" db="EMBL/GenBank/DDBJ databases">
        <title>The complete genome of Pedobacter saltans DSM 12145.</title>
        <authorList>
            <consortium name="US DOE Joint Genome Institute (JGI-PGF)"/>
            <person name="Lucas S."/>
            <person name="Copeland A."/>
            <person name="Lapidus A."/>
            <person name="Bruce D."/>
            <person name="Goodwin L."/>
            <person name="Pitluck S."/>
            <person name="Kyrpides N."/>
            <person name="Mavromatis K."/>
            <person name="Pagani I."/>
            <person name="Ivanova N."/>
            <person name="Ovchinnikova G."/>
            <person name="Lu M."/>
            <person name="Detter J.C."/>
            <person name="Han C."/>
            <person name="Land M."/>
            <person name="Hauser L."/>
            <person name="Markowitz V."/>
            <person name="Cheng J.-F."/>
            <person name="Hugenholtz P."/>
            <person name="Woyke T."/>
            <person name="Wu D."/>
            <person name="Tindall B."/>
            <person name="Pomrenke H.G."/>
            <person name="Brambilla E."/>
            <person name="Klenk H.-P."/>
            <person name="Eisen J.A."/>
        </authorList>
    </citation>
    <scope>NUCLEOTIDE SEQUENCE [LARGE SCALE GENOMIC DNA]</scope>
    <source>
        <strain evidence="2">ATCC 51119 / DSM 12145 / JCM 21818 / LMG 10337 / NBRC 100064 / NCIMB 13643</strain>
    </source>
</reference>
<keyword evidence="2" id="KW-1185">Reference proteome</keyword>
<accession>F0S5I6</accession>
<dbReference type="STRING" id="762903.Pedsa_2608"/>
<dbReference type="Proteomes" id="UP000000310">
    <property type="component" value="Chromosome"/>
</dbReference>
<dbReference type="RefSeq" id="WP_013633635.1">
    <property type="nucleotide sequence ID" value="NC_015177.1"/>
</dbReference>
<dbReference type="KEGG" id="psn:Pedsa_2608"/>